<evidence type="ECO:0000313" key="4">
    <source>
        <dbReference type="EMBL" id="GMT12021.1"/>
    </source>
</evidence>
<gene>
    <name evidence="4" type="ORF">PFISCL1PPCAC_3318</name>
</gene>
<feature type="domain" description="AB hydrolase-1" evidence="3">
    <location>
        <begin position="5"/>
        <end position="97"/>
    </location>
</feature>
<proteinExistence type="predicted"/>
<dbReference type="Proteomes" id="UP001432322">
    <property type="component" value="Unassembled WGS sequence"/>
</dbReference>
<dbReference type="SUPFAM" id="SSF53474">
    <property type="entry name" value="alpha/beta-Hydrolases"/>
    <property type="match status" value="1"/>
</dbReference>
<evidence type="ECO:0000256" key="2">
    <source>
        <dbReference type="ARBA" id="ARBA00023098"/>
    </source>
</evidence>
<dbReference type="Gene3D" id="3.40.50.1820">
    <property type="entry name" value="alpha/beta hydrolase"/>
    <property type="match status" value="1"/>
</dbReference>
<dbReference type="PANTHER" id="PTHR11005">
    <property type="entry name" value="LYSOSOMAL ACID LIPASE-RELATED"/>
    <property type="match status" value="1"/>
</dbReference>
<dbReference type="Pfam" id="PF00561">
    <property type="entry name" value="Abhydrolase_1"/>
    <property type="match status" value="1"/>
</dbReference>
<organism evidence="4 5">
    <name type="scientific">Pristionchus fissidentatus</name>
    <dbReference type="NCBI Taxonomy" id="1538716"/>
    <lineage>
        <taxon>Eukaryota</taxon>
        <taxon>Metazoa</taxon>
        <taxon>Ecdysozoa</taxon>
        <taxon>Nematoda</taxon>
        <taxon>Chromadorea</taxon>
        <taxon>Rhabditida</taxon>
        <taxon>Rhabditina</taxon>
        <taxon>Diplogasteromorpha</taxon>
        <taxon>Diplogasteroidea</taxon>
        <taxon>Neodiplogasteridae</taxon>
        <taxon>Pristionchus</taxon>
    </lineage>
</organism>
<keyword evidence="2" id="KW-0443">Lipid metabolism</keyword>
<name>A0AAV5UZS9_9BILA</name>
<reference evidence="4" key="1">
    <citation type="submission" date="2023-10" db="EMBL/GenBank/DDBJ databases">
        <title>Genome assembly of Pristionchus species.</title>
        <authorList>
            <person name="Yoshida K."/>
            <person name="Sommer R.J."/>
        </authorList>
    </citation>
    <scope>NUCLEOTIDE SEQUENCE</scope>
    <source>
        <strain evidence="4">RS5133</strain>
    </source>
</reference>
<dbReference type="InterPro" id="IPR000073">
    <property type="entry name" value="AB_hydrolase_1"/>
</dbReference>
<dbReference type="InterPro" id="IPR029058">
    <property type="entry name" value="AB_hydrolase_fold"/>
</dbReference>
<evidence type="ECO:0000256" key="1">
    <source>
        <dbReference type="ARBA" id="ARBA00022963"/>
    </source>
</evidence>
<dbReference type="EMBL" id="BTSY01000001">
    <property type="protein sequence ID" value="GMT12021.1"/>
    <property type="molecule type" value="Genomic_DNA"/>
</dbReference>
<feature type="non-terminal residue" evidence="4">
    <location>
        <position position="245"/>
    </location>
</feature>
<keyword evidence="1" id="KW-0442">Lipid degradation</keyword>
<sequence>MSNSRGNMYSPDHVRHNATDKKYWKFSWYEMARYDIPASIHKVLNETDSDKLHFIGHSQGTLLMFAASVLNPDLRNKIHHFYALAPVLTAQNVRGFWANTVIYFRDVLEAFFASTNDAVSSMPALHPICGRIPHFFAACDFFVADIVGPSTQVNQTRLPVFTAKFPGGTSKRNIIHWGQMTSRYGTRPFDEGLEENLRKYGRNLLSILPKSAIKAAYNLSDFNHADFMWGERARKEIFDRIIVHM</sequence>
<evidence type="ECO:0000313" key="5">
    <source>
        <dbReference type="Proteomes" id="UP001432322"/>
    </source>
</evidence>
<accession>A0AAV5UZS9</accession>
<evidence type="ECO:0000259" key="3">
    <source>
        <dbReference type="Pfam" id="PF00561"/>
    </source>
</evidence>
<comment type="caution">
    <text evidence="4">The sequence shown here is derived from an EMBL/GenBank/DDBJ whole genome shotgun (WGS) entry which is preliminary data.</text>
</comment>
<keyword evidence="5" id="KW-1185">Reference proteome</keyword>
<dbReference type="GO" id="GO:0016042">
    <property type="term" value="P:lipid catabolic process"/>
    <property type="evidence" value="ECO:0007669"/>
    <property type="project" value="UniProtKB-KW"/>
</dbReference>
<protein>
    <recommendedName>
        <fullName evidence="3">AB hydrolase-1 domain-containing protein</fullName>
    </recommendedName>
</protein>
<dbReference type="AlphaFoldDB" id="A0AAV5UZS9"/>